<comment type="caution">
    <text evidence="2">The sequence shown here is derived from an EMBL/GenBank/DDBJ whole genome shotgun (WGS) entry which is preliminary data.</text>
</comment>
<dbReference type="EMBL" id="NEVT01000006">
    <property type="protein sequence ID" value="OZI75911.1"/>
    <property type="molecule type" value="Genomic_DNA"/>
</dbReference>
<proteinExistence type="predicted"/>
<sequence>MPMLRRGLPLGWLLVAAALAPVHGTLAAADPLPEARAAYHAAQGDPGRLQAALALASDAVRQAPGDAEARLLRADIRTALHDYPQALADYQQVADADLPASRKMMQCLLRERVQPVPPPLDCYADAGRRYAAGGARPAGDPNYVMAQLLADTPEAGRLADALLEATPPGPEREIREMLFKDFDRARYLRSVLP</sequence>
<dbReference type="SUPFAM" id="SSF48452">
    <property type="entry name" value="TPR-like"/>
    <property type="match status" value="1"/>
</dbReference>
<feature type="signal peptide" evidence="1">
    <location>
        <begin position="1"/>
        <end position="28"/>
    </location>
</feature>
<keyword evidence="3" id="KW-1185">Reference proteome</keyword>
<protein>
    <recommendedName>
        <fullName evidence="4">Tetratrico peptide repeat group 5 domain-containing protein</fullName>
    </recommendedName>
</protein>
<dbReference type="Gene3D" id="1.25.40.10">
    <property type="entry name" value="Tetratricopeptide repeat domain"/>
    <property type="match status" value="1"/>
</dbReference>
<gene>
    <name evidence="2" type="ORF">CAL24_11995</name>
</gene>
<organism evidence="2 3">
    <name type="scientific">Bordetella genomosp. 2</name>
    <dbReference type="NCBI Taxonomy" id="1983456"/>
    <lineage>
        <taxon>Bacteria</taxon>
        <taxon>Pseudomonadati</taxon>
        <taxon>Pseudomonadota</taxon>
        <taxon>Betaproteobacteria</taxon>
        <taxon>Burkholderiales</taxon>
        <taxon>Alcaligenaceae</taxon>
        <taxon>Bordetella</taxon>
    </lineage>
</organism>
<evidence type="ECO:0000313" key="3">
    <source>
        <dbReference type="Proteomes" id="UP000215633"/>
    </source>
</evidence>
<dbReference type="Proteomes" id="UP000215633">
    <property type="component" value="Unassembled WGS sequence"/>
</dbReference>
<evidence type="ECO:0008006" key="4">
    <source>
        <dbReference type="Google" id="ProtNLM"/>
    </source>
</evidence>
<dbReference type="InterPro" id="IPR011990">
    <property type="entry name" value="TPR-like_helical_dom_sf"/>
</dbReference>
<dbReference type="AlphaFoldDB" id="A0A261VQ70"/>
<evidence type="ECO:0000313" key="2">
    <source>
        <dbReference type="EMBL" id="OZI75911.1"/>
    </source>
</evidence>
<keyword evidence="1" id="KW-0732">Signal</keyword>
<name>A0A261VQ70_9BORD</name>
<feature type="chain" id="PRO_5012785842" description="Tetratrico peptide repeat group 5 domain-containing protein" evidence="1">
    <location>
        <begin position="29"/>
        <end position="193"/>
    </location>
</feature>
<reference evidence="3" key="1">
    <citation type="submission" date="2017-05" db="EMBL/GenBank/DDBJ databases">
        <title>Complete and WGS of Bordetella genogroups.</title>
        <authorList>
            <person name="Spilker T."/>
            <person name="Lipuma J."/>
        </authorList>
    </citation>
    <scope>NUCLEOTIDE SEQUENCE [LARGE SCALE GENOMIC DNA]</scope>
    <source>
        <strain evidence="3">AU8256</strain>
    </source>
</reference>
<accession>A0A261VQ70</accession>
<evidence type="ECO:0000256" key="1">
    <source>
        <dbReference type="SAM" id="SignalP"/>
    </source>
</evidence>